<protein>
    <submittedName>
        <fullName evidence="2">Uncharacterized protein</fullName>
    </submittedName>
</protein>
<name>A0ABN1LYE0_9SPHN</name>
<organism evidence="2 3">
    <name type="scientific">Sphingopyxis soli</name>
    <dbReference type="NCBI Taxonomy" id="592051"/>
    <lineage>
        <taxon>Bacteria</taxon>
        <taxon>Pseudomonadati</taxon>
        <taxon>Pseudomonadota</taxon>
        <taxon>Alphaproteobacteria</taxon>
        <taxon>Sphingomonadales</taxon>
        <taxon>Sphingomonadaceae</taxon>
        <taxon>Sphingopyxis</taxon>
    </lineage>
</organism>
<keyword evidence="1" id="KW-0812">Transmembrane</keyword>
<dbReference type="EMBL" id="BAAAFE010000003">
    <property type="protein sequence ID" value="GAA0861783.1"/>
    <property type="molecule type" value="Genomic_DNA"/>
</dbReference>
<gene>
    <name evidence="2" type="ORF">GCM10009115_05780</name>
</gene>
<evidence type="ECO:0000256" key="1">
    <source>
        <dbReference type="SAM" id="Phobius"/>
    </source>
</evidence>
<sequence length="84" mass="9281">METVYDWITVAIFVGLAVLFLQRSSEEEPRDKIYHYAPPAIGCAIANYLGNEGYMVGSVVLIVGILAYIHYILKPFAPSDSNAN</sequence>
<proteinExistence type="predicted"/>
<keyword evidence="3" id="KW-1185">Reference proteome</keyword>
<dbReference type="InterPro" id="IPR054655">
    <property type="entry name" value="XrtV-like"/>
</dbReference>
<reference evidence="2 3" key="1">
    <citation type="journal article" date="2019" name="Int. J. Syst. Evol. Microbiol.">
        <title>The Global Catalogue of Microorganisms (GCM) 10K type strain sequencing project: providing services to taxonomists for standard genome sequencing and annotation.</title>
        <authorList>
            <consortium name="The Broad Institute Genomics Platform"/>
            <consortium name="The Broad Institute Genome Sequencing Center for Infectious Disease"/>
            <person name="Wu L."/>
            <person name="Ma J."/>
        </authorList>
    </citation>
    <scope>NUCLEOTIDE SEQUENCE [LARGE SCALE GENOMIC DNA]</scope>
    <source>
        <strain evidence="2 3">JCM 15910</strain>
    </source>
</reference>
<evidence type="ECO:0000313" key="3">
    <source>
        <dbReference type="Proteomes" id="UP001500738"/>
    </source>
</evidence>
<feature type="transmembrane region" description="Helical" evidence="1">
    <location>
        <begin position="6"/>
        <end position="21"/>
    </location>
</feature>
<comment type="caution">
    <text evidence="2">The sequence shown here is derived from an EMBL/GenBank/DDBJ whole genome shotgun (WGS) entry which is preliminary data.</text>
</comment>
<dbReference type="Proteomes" id="UP001500738">
    <property type="component" value="Unassembled WGS sequence"/>
</dbReference>
<evidence type="ECO:0000313" key="2">
    <source>
        <dbReference type="EMBL" id="GAA0861783.1"/>
    </source>
</evidence>
<accession>A0ABN1LYE0</accession>
<keyword evidence="1" id="KW-0472">Membrane</keyword>
<feature type="transmembrane region" description="Helical" evidence="1">
    <location>
        <begin position="33"/>
        <end position="49"/>
    </location>
</feature>
<keyword evidence="1" id="KW-1133">Transmembrane helix</keyword>
<feature type="transmembrane region" description="Helical" evidence="1">
    <location>
        <begin position="55"/>
        <end position="73"/>
    </location>
</feature>
<dbReference type="NCBIfam" id="NF045607">
    <property type="entry name" value="exo_Victor_syst"/>
    <property type="match status" value="1"/>
</dbReference>
<dbReference type="RefSeq" id="WP_058453909.1">
    <property type="nucleotide sequence ID" value="NZ_BAAAFE010000003.1"/>
</dbReference>